<sequence length="348" mass="38338">MFNDRIEAKWIKSFAKVFELCGAASNDSVALVSETQSRELNIHLAELGLLSLETRPFFLKLPTPPQTAPVPVRSTGASQVLQNLTPVVNILRETPLIIDCTVEGLLHAPELPEILAGGARVLMISNEHPEALERCMPGPELKEKVKLAVEKIRDCRMMHVSSEAGTDLQINLSKTPATGNWGYTTRPGTVAHWPGGIVVSFPGKKTVNGKLVLDAGDINLTFKRYLEKPVQLDIQDDYVVSIDGEGTDAELFRRYFAAWGDREAYAVSHVGWGMNPGARYESLAMYDQRDTNGTELRTFAGNFLYSTGANEYAGRHSEGHFDLPLRGCTIRLDDEVVVKKGELQGELA</sequence>
<dbReference type="GO" id="GO:0046872">
    <property type="term" value="F:metal ion binding"/>
    <property type="evidence" value="ECO:0007669"/>
    <property type="project" value="UniProtKB-KW"/>
</dbReference>
<dbReference type="EMBL" id="UINC01026472">
    <property type="protein sequence ID" value="SVB03986.1"/>
    <property type="molecule type" value="Genomic_DNA"/>
</dbReference>
<organism evidence="2">
    <name type="scientific">marine metagenome</name>
    <dbReference type="NCBI Taxonomy" id="408172"/>
    <lineage>
        <taxon>unclassified sequences</taxon>
        <taxon>metagenomes</taxon>
        <taxon>ecological metagenomes</taxon>
    </lineage>
</organism>
<dbReference type="PANTHER" id="PTHR34448">
    <property type="entry name" value="AMINOPEPTIDASE"/>
    <property type="match status" value="1"/>
</dbReference>
<dbReference type="InterPro" id="IPR052170">
    <property type="entry name" value="M29_Exopeptidase"/>
</dbReference>
<protein>
    <recommendedName>
        <fullName evidence="3">Peptidase M29 aminopeptidase II</fullName>
    </recommendedName>
</protein>
<dbReference type="SUPFAM" id="SSF144052">
    <property type="entry name" value="Thermophilic metalloprotease-like"/>
    <property type="match status" value="1"/>
</dbReference>
<reference evidence="2" key="1">
    <citation type="submission" date="2018-05" db="EMBL/GenBank/DDBJ databases">
        <authorList>
            <person name="Lanie J.A."/>
            <person name="Ng W.-L."/>
            <person name="Kazmierczak K.M."/>
            <person name="Andrzejewski T.M."/>
            <person name="Davidsen T.M."/>
            <person name="Wayne K.J."/>
            <person name="Tettelin H."/>
            <person name="Glass J.I."/>
            <person name="Rusch D."/>
            <person name="Podicherti R."/>
            <person name="Tsui H.-C.T."/>
            <person name="Winkler M.E."/>
        </authorList>
    </citation>
    <scope>NUCLEOTIDE SEQUENCE</scope>
</reference>
<proteinExistence type="predicted"/>
<accession>A0A382AR72</accession>
<dbReference type="Pfam" id="PF26233">
    <property type="entry name" value="NicX"/>
    <property type="match status" value="1"/>
</dbReference>
<evidence type="ECO:0000256" key="1">
    <source>
        <dbReference type="ARBA" id="ARBA00022723"/>
    </source>
</evidence>
<gene>
    <name evidence="2" type="ORF">METZ01_LOCUS156840</name>
</gene>
<evidence type="ECO:0008006" key="3">
    <source>
        <dbReference type="Google" id="ProtNLM"/>
    </source>
</evidence>
<evidence type="ECO:0000313" key="2">
    <source>
        <dbReference type="EMBL" id="SVB03986.1"/>
    </source>
</evidence>
<dbReference type="InterPro" id="IPR058739">
    <property type="entry name" value="NicX"/>
</dbReference>
<keyword evidence="1" id="KW-0479">Metal-binding</keyword>
<dbReference type="PANTHER" id="PTHR34448:SF1">
    <property type="entry name" value="BLL6088 PROTEIN"/>
    <property type="match status" value="1"/>
</dbReference>
<name>A0A382AR72_9ZZZZ</name>
<dbReference type="AlphaFoldDB" id="A0A382AR72"/>